<sequence>MRTLAESALGRYGVRMSETSIHCPACGHHLFDADISALLTSSETVDAHALTPGAADAAGVLTRFFSEQTRVLRTERGRMLKGDVIREVNGWLEANGEEPLSNHAFGRGMAAIGIESAKSNGQRFYRGVAFTHSR</sequence>
<comment type="caution">
    <text evidence="1">The sequence shown here is derived from an EMBL/GenBank/DDBJ whole genome shotgun (WGS) entry which is preliminary data.</text>
</comment>
<keyword evidence="2" id="KW-1185">Reference proteome</keyword>
<evidence type="ECO:0000313" key="2">
    <source>
        <dbReference type="Proteomes" id="UP001142317"/>
    </source>
</evidence>
<organism evidence="1 2">
    <name type="scientific">Microbacterium imperiale</name>
    <dbReference type="NCBI Taxonomy" id="33884"/>
    <lineage>
        <taxon>Bacteria</taxon>
        <taxon>Bacillati</taxon>
        <taxon>Actinomycetota</taxon>
        <taxon>Actinomycetes</taxon>
        <taxon>Micrococcales</taxon>
        <taxon>Microbacteriaceae</taxon>
        <taxon>Microbacterium</taxon>
    </lineage>
</organism>
<proteinExistence type="predicted"/>
<evidence type="ECO:0000313" key="1">
    <source>
        <dbReference type="EMBL" id="GLJ78669.1"/>
    </source>
</evidence>
<name>A0A9W6HEN1_9MICO</name>
<gene>
    <name evidence="1" type="ORF">GCM10017586_03510</name>
</gene>
<dbReference type="EMBL" id="BSEO01000001">
    <property type="protein sequence ID" value="GLJ78669.1"/>
    <property type="molecule type" value="Genomic_DNA"/>
</dbReference>
<dbReference type="RefSeq" id="WP_210005429.1">
    <property type="nucleotide sequence ID" value="NZ_BSEO01000001.1"/>
</dbReference>
<dbReference type="AlphaFoldDB" id="A0A9W6HEN1"/>
<accession>A0A9W6HEN1</accession>
<reference evidence="1" key="2">
    <citation type="submission" date="2023-01" db="EMBL/GenBank/DDBJ databases">
        <authorList>
            <person name="Sun Q."/>
            <person name="Evtushenko L."/>
        </authorList>
    </citation>
    <scope>NUCLEOTIDE SEQUENCE</scope>
    <source>
        <strain evidence="1">VKM Ac-1447</strain>
    </source>
</reference>
<protein>
    <submittedName>
        <fullName evidence="1">Uncharacterized protein</fullName>
    </submittedName>
</protein>
<reference evidence="1" key="1">
    <citation type="journal article" date="2014" name="Int. J. Syst. Evol. Microbiol.">
        <title>Complete genome sequence of Corynebacterium casei LMG S-19264T (=DSM 44701T), isolated from a smear-ripened cheese.</title>
        <authorList>
            <consortium name="US DOE Joint Genome Institute (JGI-PGF)"/>
            <person name="Walter F."/>
            <person name="Albersmeier A."/>
            <person name="Kalinowski J."/>
            <person name="Ruckert C."/>
        </authorList>
    </citation>
    <scope>NUCLEOTIDE SEQUENCE</scope>
    <source>
        <strain evidence="1">VKM Ac-1447</strain>
    </source>
</reference>
<dbReference type="Proteomes" id="UP001142317">
    <property type="component" value="Unassembled WGS sequence"/>
</dbReference>